<dbReference type="EMBL" id="MH883542">
    <property type="protein sequence ID" value="AYM48501.1"/>
    <property type="molecule type" value="Genomic_DNA"/>
</dbReference>
<dbReference type="InterPro" id="IPR002491">
    <property type="entry name" value="ABC_transptr_periplasmic_BD"/>
</dbReference>
<evidence type="ECO:0000259" key="1">
    <source>
        <dbReference type="PROSITE" id="PS50983"/>
    </source>
</evidence>
<dbReference type="SUPFAM" id="SSF53807">
    <property type="entry name" value="Helical backbone' metal receptor"/>
    <property type="match status" value="1"/>
</dbReference>
<accession>A0A3G2C841</accession>
<feature type="domain" description="Fe/B12 periplasmic-binding" evidence="1">
    <location>
        <begin position="1"/>
        <end position="54"/>
    </location>
</feature>
<reference evidence="2" key="1">
    <citation type="submission" date="2018-09" db="EMBL/GenBank/DDBJ databases">
        <title>Phylogenetic barriers to horizontal transfer of antimicrobial peptide resistance genes in the human gut microbiota.</title>
        <authorList>
            <person name="Kintses B."/>
            <person name="Mehi O."/>
            <person name="Ari E."/>
            <person name="Szamel M."/>
            <person name="Gyorkei A."/>
            <person name="Jangir P.K."/>
            <person name="Nagy I."/>
            <person name="Pal F."/>
            <person name="Fekete G."/>
            <person name="Tengolics R."/>
            <person name="Nyerges A."/>
            <person name="Liko I."/>
            <person name="Balint A."/>
            <person name="Molnar T."/>
            <person name="Balint B."/>
            <person name="Vasarhelyi B.M."/>
            <person name="Bustamante M."/>
            <person name="Papp B."/>
            <person name="Pal C."/>
        </authorList>
    </citation>
    <scope>NUCLEOTIDE SEQUENCE</scope>
</reference>
<dbReference type="AlphaFoldDB" id="A0A3G2C841"/>
<dbReference type="Gene3D" id="3.40.50.1980">
    <property type="entry name" value="Nitrogenase molybdenum iron protein domain"/>
    <property type="match status" value="1"/>
</dbReference>
<name>A0A3G2C841_9FIRM</name>
<protein>
    <recommendedName>
        <fullName evidence="1">Fe/B12 periplasmic-binding domain-containing protein</fullName>
    </recommendedName>
</protein>
<sequence>MVELITENPAFASLDAVKNGRVFAINLNNVYCSGMRTLDGVLDFAQHLYPELYQ</sequence>
<dbReference type="PROSITE" id="PS50983">
    <property type="entry name" value="FE_B12_PBP"/>
    <property type="match status" value="1"/>
</dbReference>
<evidence type="ECO:0000313" key="2">
    <source>
        <dbReference type="EMBL" id="AYM48501.1"/>
    </source>
</evidence>
<proteinExistence type="predicted"/>
<organism evidence="2">
    <name type="scientific">uncultured Lachnospiraceae bacterium</name>
    <dbReference type="NCBI Taxonomy" id="297314"/>
    <lineage>
        <taxon>Bacteria</taxon>
        <taxon>Bacillati</taxon>
        <taxon>Bacillota</taxon>
        <taxon>Clostridia</taxon>
        <taxon>Lachnospirales</taxon>
        <taxon>Lachnospiraceae</taxon>
        <taxon>environmental samples</taxon>
    </lineage>
</organism>